<feature type="transmembrane region" description="Helical" evidence="1">
    <location>
        <begin position="23"/>
        <end position="40"/>
    </location>
</feature>
<protein>
    <submittedName>
        <fullName evidence="3">Glycopeptide antibiotics resistance protein</fullName>
    </submittedName>
</protein>
<evidence type="ECO:0000313" key="4">
    <source>
        <dbReference type="Proteomes" id="UP001549122"/>
    </source>
</evidence>
<dbReference type="InterPro" id="IPR006976">
    <property type="entry name" value="VanZ-like"/>
</dbReference>
<organism evidence="3 4">
    <name type="scientific">Streptococcus rupicaprae</name>
    <dbReference type="NCBI Taxonomy" id="759619"/>
    <lineage>
        <taxon>Bacteria</taxon>
        <taxon>Bacillati</taxon>
        <taxon>Bacillota</taxon>
        <taxon>Bacilli</taxon>
        <taxon>Lactobacillales</taxon>
        <taxon>Streptococcaceae</taxon>
        <taxon>Streptococcus</taxon>
    </lineage>
</organism>
<evidence type="ECO:0000256" key="1">
    <source>
        <dbReference type="SAM" id="Phobius"/>
    </source>
</evidence>
<evidence type="ECO:0000313" key="3">
    <source>
        <dbReference type="EMBL" id="MET3558599.1"/>
    </source>
</evidence>
<keyword evidence="1" id="KW-0812">Transmembrane</keyword>
<gene>
    <name evidence="3" type="ORF">ABID29_001725</name>
</gene>
<name>A0ABV2FJ44_9STRE</name>
<accession>A0ABV2FJ44</accession>
<comment type="caution">
    <text evidence="3">The sequence shown here is derived from an EMBL/GenBank/DDBJ whole genome shotgun (WGS) entry which is preliminary data.</text>
</comment>
<evidence type="ECO:0000259" key="2">
    <source>
        <dbReference type="Pfam" id="PF04892"/>
    </source>
</evidence>
<feature type="domain" description="VanZ-like" evidence="2">
    <location>
        <begin position="30"/>
        <end position="168"/>
    </location>
</feature>
<dbReference type="PANTHER" id="PTHR36834:SF2">
    <property type="entry name" value="MEMBRANE PROTEIN"/>
    <property type="match status" value="1"/>
</dbReference>
<dbReference type="InterPro" id="IPR053150">
    <property type="entry name" value="Teicoplanin_resist-assoc"/>
</dbReference>
<feature type="transmembrane region" description="Helical" evidence="1">
    <location>
        <begin position="119"/>
        <end position="140"/>
    </location>
</feature>
<dbReference type="Proteomes" id="UP001549122">
    <property type="component" value="Unassembled WGS sequence"/>
</dbReference>
<keyword evidence="1" id="KW-1133">Transmembrane helix</keyword>
<feature type="transmembrane region" description="Helical" evidence="1">
    <location>
        <begin position="85"/>
        <end position="110"/>
    </location>
</feature>
<dbReference type="PANTHER" id="PTHR36834">
    <property type="entry name" value="MEMBRANE PROTEIN-RELATED"/>
    <property type="match status" value="1"/>
</dbReference>
<dbReference type="RefSeq" id="WP_354365732.1">
    <property type="nucleotide sequence ID" value="NZ_JBEPLO010000019.1"/>
</dbReference>
<dbReference type="EMBL" id="JBEPLO010000019">
    <property type="protein sequence ID" value="MET3558599.1"/>
    <property type="molecule type" value="Genomic_DNA"/>
</dbReference>
<proteinExistence type="predicted"/>
<dbReference type="Pfam" id="PF04892">
    <property type="entry name" value="VanZ"/>
    <property type="match status" value="1"/>
</dbReference>
<reference evidence="3 4" key="1">
    <citation type="submission" date="2024-06" db="EMBL/GenBank/DDBJ databases">
        <title>Genomic Encyclopedia of Type Strains, Phase IV (KMG-IV): sequencing the most valuable type-strain genomes for metagenomic binning, comparative biology and taxonomic classification.</title>
        <authorList>
            <person name="Goeker M."/>
        </authorList>
    </citation>
    <scope>NUCLEOTIDE SEQUENCE [LARGE SCALE GENOMIC DNA]</scope>
    <source>
        <strain evidence="3 4">DSM 28303</strain>
    </source>
</reference>
<keyword evidence="1" id="KW-0472">Membrane</keyword>
<sequence>MWAKIFAKVFDRQLEPTPLGRKFLQLLVGAYVLVLIAMCFTPQHLMPQYKDVMTPGIIQVGRVYLLIIPLNSFVNARQIATWSDFFLILLQNLANVLLLTPLVFCCLLLFPKWRSLKRALLYSFFMSLGIELTQVFLDVAIDAGRVFEMDDLWTNSLGGGIAYWTYRAISKERFKKERS</sequence>
<keyword evidence="4" id="KW-1185">Reference proteome</keyword>